<feature type="region of interest" description="Disordered" evidence="1">
    <location>
        <begin position="733"/>
        <end position="752"/>
    </location>
</feature>
<protein>
    <submittedName>
        <fullName evidence="2">Uncharacterized protein</fullName>
    </submittedName>
</protein>
<reference evidence="2 3" key="1">
    <citation type="submission" date="2024-02" db="EMBL/GenBank/DDBJ databases">
        <authorList>
            <person name="Chen Y."/>
            <person name="Shah S."/>
            <person name="Dougan E. K."/>
            <person name="Thang M."/>
            <person name="Chan C."/>
        </authorList>
    </citation>
    <scope>NUCLEOTIDE SEQUENCE [LARGE SCALE GENOMIC DNA]</scope>
</reference>
<evidence type="ECO:0000313" key="2">
    <source>
        <dbReference type="EMBL" id="CAK9107494.1"/>
    </source>
</evidence>
<evidence type="ECO:0000256" key="1">
    <source>
        <dbReference type="SAM" id="MobiDB-lite"/>
    </source>
</evidence>
<dbReference type="Proteomes" id="UP001642484">
    <property type="component" value="Unassembled WGS sequence"/>
</dbReference>
<accession>A0ABP0S579</accession>
<dbReference type="EMBL" id="CAXAMN010026995">
    <property type="protein sequence ID" value="CAK9107494.1"/>
    <property type="molecule type" value="Genomic_DNA"/>
</dbReference>
<keyword evidence="3" id="KW-1185">Reference proteome</keyword>
<evidence type="ECO:0000313" key="3">
    <source>
        <dbReference type="Proteomes" id="UP001642484"/>
    </source>
</evidence>
<dbReference type="Gene3D" id="3.40.50.1460">
    <property type="match status" value="1"/>
</dbReference>
<organism evidence="2 3">
    <name type="scientific">Durusdinium trenchii</name>
    <dbReference type="NCBI Taxonomy" id="1381693"/>
    <lineage>
        <taxon>Eukaryota</taxon>
        <taxon>Sar</taxon>
        <taxon>Alveolata</taxon>
        <taxon>Dinophyceae</taxon>
        <taxon>Suessiales</taxon>
        <taxon>Symbiodiniaceae</taxon>
        <taxon>Durusdinium</taxon>
    </lineage>
</organism>
<proteinExistence type="predicted"/>
<sequence>MSGASSSSAAPNTEAQWEAVIIGLGVGLENPKQRLESPVRDAQRLAETVKKCGLCSDPILVTDDVRLQSKSDIQNALSRAVQKMKTGSKLLVYFGGHAYDTGHDDFGIPVTSHCTDSDDDLGVHDCDDTSSLRDDCFGLTVVLPHGLQQPKELFLLEDLVIRTVAGSECGPLNVLIISAACRLEVTEDKEVAWHYQPVRACSPPDPCNNLFVLCHACQPDMKMDDTCLFAESLCFLLGCRFARVGYLLDNLFQEAKFVTLGELEPAEGKLPAHSIEPRLMRLFTDTQGSVNEPNEFGYSLDHLEGLYHAPLFTLHVRRLAHDAIREDECRYADVRHCLTGAEGSQETPEREREWFQSMKNLPEAFLVEVFEACKRFEHHDAFAVREMLDEIGRCYQDGTPRVGNMLRLEEEIKPIWEQDPEVDLTYWFCCEKLGLSGGQADDLATCIYNGCRALKIEPHVLLAKGSVWVILIVHERLSRQQSATIAKLFDQFIQDRKKTSLSWMFATRPRRWSPLLVPPGLRQVVQFVRFLADELPPILLLNVRGVRPLVLNWLKRTEQHQHLKEWQLRTVYRGKDLGDDEWVQETYSLRYLICQDWTQWDDPELVNAVMKTVLQLPKKRRGCEFLEGRVGAELAYLYKAMNATMNVPQVDTIRELLQTSTLSPRALVRRLVTAFLELQTVEPKQEQLKMQPEDVPEGLILQPQDDSWRKVLFGGDVSHDSSVLPMEFNATSAQAGASRPRGSEEFRPPIPKGSTTIERDVWPSYLHFTSVNRYWDWGKLLFFVPSDPQVLCSLRAASRHFRERVETRWWNAQVQLAKSFVDQHVAAFFGLDVGGHEEEQEAFARQMLLWVRPLLVNQPWRAETSGLAGVTGEDVTPQAAYISLRGAMINLSERRAKVLRDVLQQARYIEGHHLMHSRTAHTVVSQADRRMLEGPMSSMIANLETSEVRSEDAISTSVVHTEMTREGAAEQEFMVLMSRHGIPDQQALELFESMHGMGFLADRYFSEEEDVASSNSWVVV</sequence>
<name>A0ABP0S579_9DINO</name>
<comment type="caution">
    <text evidence="2">The sequence shown here is derived from an EMBL/GenBank/DDBJ whole genome shotgun (WGS) entry which is preliminary data.</text>
</comment>
<gene>
    <name evidence="2" type="ORF">CCMP2556_LOCUS50156</name>
</gene>